<dbReference type="InterPro" id="IPR036116">
    <property type="entry name" value="FN3_sf"/>
</dbReference>
<dbReference type="InterPro" id="IPR013783">
    <property type="entry name" value="Ig-like_fold"/>
</dbReference>
<evidence type="ECO:0008006" key="2">
    <source>
        <dbReference type="Google" id="ProtNLM"/>
    </source>
</evidence>
<dbReference type="SUPFAM" id="SSF49265">
    <property type="entry name" value="Fibronectin type III"/>
    <property type="match status" value="1"/>
</dbReference>
<dbReference type="EMBL" id="VSSQ01119655">
    <property type="protein sequence ID" value="MPN52992.1"/>
    <property type="molecule type" value="Genomic_DNA"/>
</dbReference>
<comment type="caution">
    <text evidence="1">The sequence shown here is derived from an EMBL/GenBank/DDBJ whole genome shotgun (WGS) entry which is preliminary data.</text>
</comment>
<dbReference type="InterPro" id="IPR003961">
    <property type="entry name" value="FN3_dom"/>
</dbReference>
<dbReference type="Gene3D" id="2.60.40.10">
    <property type="entry name" value="Immunoglobulins"/>
    <property type="match status" value="1"/>
</dbReference>
<dbReference type="CDD" id="cd00063">
    <property type="entry name" value="FN3"/>
    <property type="match status" value="1"/>
</dbReference>
<protein>
    <recommendedName>
        <fullName evidence="2">Fibronectin type-III domain-containing protein</fullName>
    </recommendedName>
</protein>
<organism evidence="1">
    <name type="scientific">bioreactor metagenome</name>
    <dbReference type="NCBI Taxonomy" id="1076179"/>
    <lineage>
        <taxon>unclassified sequences</taxon>
        <taxon>metagenomes</taxon>
        <taxon>ecological metagenomes</taxon>
    </lineage>
</organism>
<name>A0A645IQ36_9ZZZZ</name>
<accession>A0A645IQ36</accession>
<gene>
    <name evidence="1" type="ORF">SDC9_200655</name>
</gene>
<dbReference type="AlphaFoldDB" id="A0A645IQ36"/>
<reference evidence="1" key="1">
    <citation type="submission" date="2019-08" db="EMBL/GenBank/DDBJ databases">
        <authorList>
            <person name="Kucharzyk K."/>
            <person name="Murdoch R.W."/>
            <person name="Higgins S."/>
            <person name="Loffler F."/>
        </authorList>
    </citation>
    <scope>NUCLEOTIDE SEQUENCE</scope>
</reference>
<proteinExistence type="predicted"/>
<evidence type="ECO:0000313" key="1">
    <source>
        <dbReference type="EMBL" id="MPN52992.1"/>
    </source>
</evidence>
<sequence length="80" mass="9345">MELNWQTVYKSSGYEVYRATNESGNFTKIATLTDNGKSCYKDKNLKNRKKYYYKVRAFKELNGQVCFGDFSDVLTICTEK</sequence>